<gene>
    <name evidence="8" type="primary">ltaS1</name>
    <name evidence="8" type="ORF">CA54_53790</name>
</gene>
<evidence type="ECO:0000256" key="6">
    <source>
        <dbReference type="SAM" id="Phobius"/>
    </source>
</evidence>
<feature type="transmembrane region" description="Helical" evidence="6">
    <location>
        <begin position="18"/>
        <end position="40"/>
    </location>
</feature>
<name>A0A5C6B3U1_9PLAN</name>
<dbReference type="PANTHER" id="PTHR47371:SF3">
    <property type="entry name" value="PHOSPHOGLYCEROL TRANSFERASE I"/>
    <property type="match status" value="1"/>
</dbReference>
<keyword evidence="9" id="KW-1185">Reference proteome</keyword>
<comment type="caution">
    <text evidence="8">The sequence shown here is derived from an EMBL/GenBank/DDBJ whole genome shotgun (WGS) entry which is preliminary data.</text>
</comment>
<reference evidence="8 9" key="1">
    <citation type="submission" date="2019-02" db="EMBL/GenBank/DDBJ databases">
        <title>Deep-cultivation of Planctomycetes and their phenomic and genomic characterization uncovers novel biology.</title>
        <authorList>
            <person name="Wiegand S."/>
            <person name="Jogler M."/>
            <person name="Boedeker C."/>
            <person name="Pinto D."/>
            <person name="Vollmers J."/>
            <person name="Rivas-Marin E."/>
            <person name="Kohn T."/>
            <person name="Peeters S.H."/>
            <person name="Heuer A."/>
            <person name="Rast P."/>
            <person name="Oberbeckmann S."/>
            <person name="Bunk B."/>
            <person name="Jeske O."/>
            <person name="Meyerdierks A."/>
            <person name="Storesund J.E."/>
            <person name="Kallscheuer N."/>
            <person name="Luecker S."/>
            <person name="Lage O.M."/>
            <person name="Pohl T."/>
            <person name="Merkel B.J."/>
            <person name="Hornburger P."/>
            <person name="Mueller R.-W."/>
            <person name="Bruemmer F."/>
            <person name="Labrenz M."/>
            <person name="Spormann A.M."/>
            <person name="Op Den Camp H."/>
            <person name="Overmann J."/>
            <person name="Amann R."/>
            <person name="Jetten M.S.M."/>
            <person name="Mascher T."/>
            <person name="Medema M.H."/>
            <person name="Devos D.P."/>
            <person name="Kaster A.-K."/>
            <person name="Ovreas L."/>
            <person name="Rohde M."/>
            <person name="Galperin M.Y."/>
            <person name="Jogler C."/>
        </authorList>
    </citation>
    <scope>NUCLEOTIDE SEQUENCE [LARGE SCALE GENOMIC DNA]</scope>
    <source>
        <strain evidence="8 9">CA54</strain>
    </source>
</reference>
<dbReference type="PANTHER" id="PTHR47371">
    <property type="entry name" value="LIPOTEICHOIC ACID SYNTHASE"/>
    <property type="match status" value="1"/>
</dbReference>
<feature type="transmembrane region" description="Helical" evidence="6">
    <location>
        <begin position="85"/>
        <end position="106"/>
    </location>
</feature>
<evidence type="ECO:0000256" key="1">
    <source>
        <dbReference type="ARBA" id="ARBA00004651"/>
    </source>
</evidence>
<dbReference type="Gene3D" id="3.40.720.10">
    <property type="entry name" value="Alkaline Phosphatase, subunit A"/>
    <property type="match status" value="1"/>
</dbReference>
<proteinExistence type="predicted"/>
<evidence type="ECO:0000256" key="2">
    <source>
        <dbReference type="ARBA" id="ARBA00022475"/>
    </source>
</evidence>
<feature type="transmembrane region" description="Helical" evidence="6">
    <location>
        <begin position="126"/>
        <end position="145"/>
    </location>
</feature>
<keyword evidence="4 6" id="KW-1133">Transmembrane helix</keyword>
<keyword evidence="5 6" id="KW-0472">Membrane</keyword>
<feature type="domain" description="Sulfatase N-terminal" evidence="7">
    <location>
        <begin position="249"/>
        <end position="487"/>
    </location>
</feature>
<keyword evidence="2" id="KW-1003">Cell membrane</keyword>
<evidence type="ECO:0000256" key="4">
    <source>
        <dbReference type="ARBA" id="ARBA00022989"/>
    </source>
</evidence>
<evidence type="ECO:0000313" key="8">
    <source>
        <dbReference type="EMBL" id="TWU06975.1"/>
    </source>
</evidence>
<organism evidence="8 9">
    <name type="scientific">Symmachiella macrocystis</name>
    <dbReference type="NCBI Taxonomy" id="2527985"/>
    <lineage>
        <taxon>Bacteria</taxon>
        <taxon>Pseudomonadati</taxon>
        <taxon>Planctomycetota</taxon>
        <taxon>Planctomycetia</taxon>
        <taxon>Planctomycetales</taxon>
        <taxon>Planctomycetaceae</taxon>
        <taxon>Symmachiella</taxon>
    </lineage>
</organism>
<dbReference type="InterPro" id="IPR017850">
    <property type="entry name" value="Alkaline_phosphatase_core_sf"/>
</dbReference>
<evidence type="ECO:0000256" key="3">
    <source>
        <dbReference type="ARBA" id="ARBA00022692"/>
    </source>
</evidence>
<protein>
    <submittedName>
        <fullName evidence="8">Lipoteichoic acid synthase 1</fullName>
    </submittedName>
</protein>
<comment type="subcellular location">
    <subcellularLocation>
        <location evidence="1">Cell membrane</location>
        <topology evidence="1">Multi-pass membrane protein</topology>
    </subcellularLocation>
</comment>
<dbReference type="AlphaFoldDB" id="A0A5C6B3U1"/>
<evidence type="ECO:0000313" key="9">
    <source>
        <dbReference type="Proteomes" id="UP000320735"/>
    </source>
</evidence>
<dbReference type="InterPro" id="IPR050448">
    <property type="entry name" value="OpgB/LTA_synthase_biosynth"/>
</dbReference>
<evidence type="ECO:0000256" key="5">
    <source>
        <dbReference type="ARBA" id="ARBA00023136"/>
    </source>
</evidence>
<dbReference type="SUPFAM" id="SSF53649">
    <property type="entry name" value="Alkaline phosphatase-like"/>
    <property type="match status" value="1"/>
</dbReference>
<sequence length="527" mass="59278">MAGNEHLICSPLRNARTWLAISCLLIVLWASENFLLQALTLISDAPSPESALISRPIKRSLVRATINLLSASVIVLLAPRWLLRLVIVLDGIASIILYAYFDYFSFPLSWTVMVNQSTEGATFTDSLLALIPPGIAVGITICIALNLALISLRDRYLKPTILARQWGIRIGICYFTLVFVLVAFIRPMSGLATWHSLSHIGSLYGYTISWGGESAYRDNENLLQMANEAAKVTSDKLANIEPDIGFNGHIVIIQVESLDYAILNSQVNNRWVMPRLRRLLSGGISYEIEAVHQSGSSDADFVMLTGRLPVGIVAPYRVDGFEYKDCLPHLAKTHGYETVSLHGNRGTFFSRRACFQQMGFDRLLFQEELVTLGLPESDWGIEDSRVFEMSSDLIEQSTQPQFHFLVTLTTHTPFSFLPANAPQLFSESTSMLQKYCNNMYYMDRILCDYLQRLPEQTTVVIYGDHDSRVKYESKGDTTLERVPFAIIRVGEQIQQNRLQETNVAIGLLDCATYVRRQFGVTPARRPR</sequence>
<feature type="transmembrane region" description="Helical" evidence="6">
    <location>
        <begin position="166"/>
        <end position="185"/>
    </location>
</feature>
<evidence type="ECO:0000259" key="7">
    <source>
        <dbReference type="Pfam" id="PF00884"/>
    </source>
</evidence>
<feature type="transmembrane region" description="Helical" evidence="6">
    <location>
        <begin position="60"/>
        <end position="78"/>
    </location>
</feature>
<dbReference type="EMBL" id="SJPP01000003">
    <property type="protein sequence ID" value="TWU06975.1"/>
    <property type="molecule type" value="Genomic_DNA"/>
</dbReference>
<dbReference type="CDD" id="cd16015">
    <property type="entry name" value="LTA_synthase"/>
    <property type="match status" value="1"/>
</dbReference>
<accession>A0A5C6B3U1</accession>
<dbReference type="Pfam" id="PF00884">
    <property type="entry name" value="Sulfatase"/>
    <property type="match status" value="1"/>
</dbReference>
<dbReference type="GO" id="GO:0005886">
    <property type="term" value="C:plasma membrane"/>
    <property type="evidence" value="ECO:0007669"/>
    <property type="project" value="UniProtKB-SubCell"/>
</dbReference>
<keyword evidence="3 6" id="KW-0812">Transmembrane</keyword>
<dbReference type="InterPro" id="IPR000917">
    <property type="entry name" value="Sulfatase_N"/>
</dbReference>
<dbReference type="Proteomes" id="UP000320735">
    <property type="component" value="Unassembled WGS sequence"/>
</dbReference>